<feature type="transmembrane region" description="Helical" evidence="7">
    <location>
        <begin position="103"/>
        <end position="122"/>
    </location>
</feature>
<evidence type="ECO:0000256" key="2">
    <source>
        <dbReference type="ARBA" id="ARBA00022692"/>
    </source>
</evidence>
<dbReference type="GO" id="GO:0045271">
    <property type="term" value="C:respiratory chain complex I"/>
    <property type="evidence" value="ECO:0007669"/>
    <property type="project" value="InterPro"/>
</dbReference>
<dbReference type="PANTHER" id="PTHR21382:SF1">
    <property type="entry name" value="NADH DEHYDROGENASE [UBIQUINONE] 1 ALPHA SUBCOMPLEX SUBUNIT 11"/>
    <property type="match status" value="1"/>
</dbReference>
<dbReference type="InterPro" id="IPR039205">
    <property type="entry name" value="NDUFA11"/>
</dbReference>
<comment type="caution">
    <text evidence="8">The sequence shown here is derived from an EMBL/GenBank/DDBJ whole genome shotgun (WGS) entry which is preliminary data.</text>
</comment>
<reference evidence="8" key="2">
    <citation type="journal article" date="2023" name="Microbiol Resour">
        <title>Decontamination and Annotation of the Draft Genome Sequence of the Oomycete Lagenidium giganteum ARSEF 373.</title>
        <authorList>
            <person name="Morgan W.R."/>
            <person name="Tartar A."/>
        </authorList>
    </citation>
    <scope>NUCLEOTIDE SEQUENCE</scope>
    <source>
        <strain evidence="8">ARSEF 373</strain>
    </source>
</reference>
<feature type="transmembrane region" description="Helical" evidence="7">
    <location>
        <begin position="79"/>
        <end position="97"/>
    </location>
</feature>
<evidence type="ECO:0000256" key="3">
    <source>
        <dbReference type="ARBA" id="ARBA00022792"/>
    </source>
</evidence>
<sequence>MEGPQGSEKIVAATATGAFFGAAAGSVESVWSIPKLGAKLPKFSAQIKHVGVRALVFAAVGGIYASGEVFAESVRQKNDAVNAAIGGALVGVVPAVMTRNMRVAAAASVASATLMGASTFWASSQVSAFEKYEAARLAERS</sequence>
<dbReference type="AlphaFoldDB" id="A0AAV2Y9Y9"/>
<evidence type="ECO:0000256" key="6">
    <source>
        <dbReference type="ARBA" id="ARBA00023136"/>
    </source>
</evidence>
<dbReference type="Pfam" id="PF02466">
    <property type="entry name" value="Tim17"/>
    <property type="match status" value="1"/>
</dbReference>
<reference evidence="8" key="1">
    <citation type="submission" date="2022-11" db="EMBL/GenBank/DDBJ databases">
        <authorList>
            <person name="Morgan W.R."/>
            <person name="Tartar A."/>
        </authorList>
    </citation>
    <scope>NUCLEOTIDE SEQUENCE</scope>
    <source>
        <strain evidence="8">ARSEF 373</strain>
    </source>
</reference>
<evidence type="ECO:0000256" key="7">
    <source>
        <dbReference type="SAM" id="Phobius"/>
    </source>
</evidence>
<evidence type="ECO:0000256" key="5">
    <source>
        <dbReference type="ARBA" id="ARBA00023128"/>
    </source>
</evidence>
<dbReference type="Proteomes" id="UP001146120">
    <property type="component" value="Unassembled WGS sequence"/>
</dbReference>
<feature type="transmembrane region" description="Helical" evidence="7">
    <location>
        <begin position="50"/>
        <end position="67"/>
    </location>
</feature>
<keyword evidence="5" id="KW-0496">Mitochondrion</keyword>
<keyword evidence="6 7" id="KW-0472">Membrane</keyword>
<comment type="subcellular location">
    <subcellularLocation>
        <location evidence="1">Mitochondrion inner membrane</location>
        <topology evidence="1">Multi-pass membrane protein</topology>
    </subcellularLocation>
</comment>
<evidence type="ECO:0008006" key="10">
    <source>
        <dbReference type="Google" id="ProtNLM"/>
    </source>
</evidence>
<keyword evidence="2 7" id="KW-0812">Transmembrane</keyword>
<evidence type="ECO:0000313" key="9">
    <source>
        <dbReference type="Proteomes" id="UP001146120"/>
    </source>
</evidence>
<keyword evidence="3" id="KW-0999">Mitochondrion inner membrane</keyword>
<dbReference type="GO" id="GO:0006120">
    <property type="term" value="P:mitochondrial electron transport, NADH to ubiquinone"/>
    <property type="evidence" value="ECO:0007669"/>
    <property type="project" value="InterPro"/>
</dbReference>
<keyword evidence="4 7" id="KW-1133">Transmembrane helix</keyword>
<protein>
    <recommendedName>
        <fullName evidence="10">NADH dehydrogenase [ubiquinone] 1 alpha subcomplex subunit 11</fullName>
    </recommendedName>
</protein>
<accession>A0AAV2Y9Y9</accession>
<evidence type="ECO:0000313" key="8">
    <source>
        <dbReference type="EMBL" id="DAZ92422.1"/>
    </source>
</evidence>
<dbReference type="PANTHER" id="PTHR21382">
    <property type="entry name" value="NADH-UBIQUINONE OXIDOREDUCTASE SUBUNIT"/>
    <property type="match status" value="1"/>
</dbReference>
<gene>
    <name evidence="8" type="ORF">N0F65_000206</name>
</gene>
<dbReference type="EMBL" id="DAKRPA010000436">
    <property type="protein sequence ID" value="DAZ92422.1"/>
    <property type="molecule type" value="Genomic_DNA"/>
</dbReference>
<proteinExistence type="predicted"/>
<evidence type="ECO:0000256" key="4">
    <source>
        <dbReference type="ARBA" id="ARBA00022989"/>
    </source>
</evidence>
<organism evidence="8 9">
    <name type="scientific">Lagenidium giganteum</name>
    <dbReference type="NCBI Taxonomy" id="4803"/>
    <lineage>
        <taxon>Eukaryota</taxon>
        <taxon>Sar</taxon>
        <taxon>Stramenopiles</taxon>
        <taxon>Oomycota</taxon>
        <taxon>Peronosporomycetes</taxon>
        <taxon>Pythiales</taxon>
        <taxon>Pythiaceae</taxon>
    </lineage>
</organism>
<evidence type="ECO:0000256" key="1">
    <source>
        <dbReference type="ARBA" id="ARBA00004448"/>
    </source>
</evidence>
<keyword evidence="9" id="KW-1185">Reference proteome</keyword>
<name>A0AAV2Y9Y9_9STRA</name>
<dbReference type="GO" id="GO:0005743">
    <property type="term" value="C:mitochondrial inner membrane"/>
    <property type="evidence" value="ECO:0007669"/>
    <property type="project" value="UniProtKB-SubCell"/>
</dbReference>